<dbReference type="EMBL" id="JAFEUP010000007">
    <property type="protein sequence ID" value="MBM7063285.1"/>
    <property type="molecule type" value="Genomic_DNA"/>
</dbReference>
<accession>A0ABS2IKL1</accession>
<proteinExistence type="predicted"/>
<evidence type="ECO:0000313" key="2">
    <source>
        <dbReference type="Proteomes" id="UP000717995"/>
    </source>
</evidence>
<keyword evidence="2" id="KW-1185">Reference proteome</keyword>
<gene>
    <name evidence="1" type="ORF">JQX08_21415</name>
</gene>
<reference evidence="1 2" key="1">
    <citation type="submission" date="2021-02" db="EMBL/GenBank/DDBJ databases">
        <authorList>
            <person name="Lee D.-H."/>
        </authorList>
    </citation>
    <scope>NUCLEOTIDE SEQUENCE [LARGE SCALE GENOMIC DNA]</scope>
    <source>
        <strain evidence="1 2">UL073</strain>
    </source>
</reference>
<name>A0ABS2IKL1_9GAMM</name>
<dbReference type="InterPro" id="IPR010296">
    <property type="entry name" value="DUF899_thioredox"/>
</dbReference>
<sequence length="262" mass="29427">MNRPDLPPVVSRAEWLRARTALLAEEKALTAARDRLNVQRRALPMVAIEQDYRFDGPHGEVPLLELFAGRRQLIVYHFMFHRDRGEGCPGCSFVVDNIGHLAHLHARDTSLVLVSRAPLAELQAFQRRMGWTLPWYSSFASPFNYDFHVTLDAAVAPVQYNYRDAAELQRLGLDYHLAGEQPGVSVFLRDGAQVFHSYSSYGRGLDLLLGTYNYLDLTPFGRGEGWDGMPDLHGAGMNWTRLHDQYGAPVEHDCCAASPTSA</sequence>
<comment type="caution">
    <text evidence="1">The sequence shown here is derived from an EMBL/GenBank/DDBJ whole genome shotgun (WGS) entry which is preliminary data.</text>
</comment>
<protein>
    <submittedName>
        <fullName evidence="1">DUF899 domain-containing protein</fullName>
    </submittedName>
</protein>
<dbReference type="Pfam" id="PF05988">
    <property type="entry name" value="DUF899"/>
    <property type="match status" value="1"/>
</dbReference>
<organism evidence="1 2">
    <name type="scientific">Zestomonas insulae</name>
    <dbReference type="NCBI Taxonomy" id="2809017"/>
    <lineage>
        <taxon>Bacteria</taxon>
        <taxon>Pseudomonadati</taxon>
        <taxon>Pseudomonadota</taxon>
        <taxon>Gammaproteobacteria</taxon>
        <taxon>Pseudomonadales</taxon>
        <taxon>Pseudomonadaceae</taxon>
        <taxon>Zestomonas</taxon>
    </lineage>
</organism>
<dbReference type="Proteomes" id="UP000717995">
    <property type="component" value="Unassembled WGS sequence"/>
</dbReference>
<dbReference type="RefSeq" id="WP_205350482.1">
    <property type="nucleotide sequence ID" value="NZ_JAFEUP010000007.1"/>
</dbReference>
<evidence type="ECO:0000313" key="1">
    <source>
        <dbReference type="EMBL" id="MBM7063285.1"/>
    </source>
</evidence>